<dbReference type="AlphaFoldDB" id="A0AAV4B9R5"/>
<dbReference type="PANTHER" id="PTHR34415:SF1">
    <property type="entry name" value="INTEGRASE CATALYTIC DOMAIN-CONTAINING PROTEIN"/>
    <property type="match status" value="1"/>
</dbReference>
<dbReference type="EMBL" id="BLXT01004654">
    <property type="protein sequence ID" value="GFO16162.1"/>
    <property type="molecule type" value="Genomic_DNA"/>
</dbReference>
<keyword evidence="2" id="KW-1185">Reference proteome</keyword>
<accession>A0AAV4B9R5</accession>
<dbReference type="Proteomes" id="UP000735302">
    <property type="component" value="Unassembled WGS sequence"/>
</dbReference>
<protein>
    <submittedName>
        <fullName evidence="1">Voltage-dependent calcium channel unc-36</fullName>
    </submittedName>
</protein>
<evidence type="ECO:0000313" key="2">
    <source>
        <dbReference type="Proteomes" id="UP000735302"/>
    </source>
</evidence>
<comment type="caution">
    <text evidence="1">The sequence shown here is derived from an EMBL/GenBank/DDBJ whole genome shotgun (WGS) entry which is preliminary data.</text>
</comment>
<sequence length="267" mass="30598">MCNDAIELVHSDVAAPPAKRSIPNPLLYLGKIIDIVFVARDKRDSLVGHYNSLSNKDAQDSLLAALINVGSVERKHPTPGVVEEAQNPHDHSYKYHVKLVRNGNAVSIQVCIETFLYTYDDTLANKGSNDVVSMISHFIDSFLNPDAIELLLFCDSCAGQNKNWVMFRYMYQLFHIKKHFTKVILTFSIRGHSNMECYKDTGLVNQQFRAEILPDWVQHFEQAQRSTQPFTVIHCEPAVFRNFSHRLDPLFLAKYQWSADHFERSNP</sequence>
<gene>
    <name evidence="1" type="ORF">PoB_004266700</name>
</gene>
<name>A0AAV4B9R5_9GAST</name>
<reference evidence="1 2" key="1">
    <citation type="journal article" date="2021" name="Elife">
        <title>Chloroplast acquisition without the gene transfer in kleptoplastic sea slugs, Plakobranchus ocellatus.</title>
        <authorList>
            <person name="Maeda T."/>
            <person name="Takahashi S."/>
            <person name="Yoshida T."/>
            <person name="Shimamura S."/>
            <person name="Takaki Y."/>
            <person name="Nagai Y."/>
            <person name="Toyoda A."/>
            <person name="Suzuki Y."/>
            <person name="Arimoto A."/>
            <person name="Ishii H."/>
            <person name="Satoh N."/>
            <person name="Nishiyama T."/>
            <person name="Hasebe M."/>
            <person name="Maruyama T."/>
            <person name="Minagawa J."/>
            <person name="Obokata J."/>
            <person name="Shigenobu S."/>
        </authorList>
    </citation>
    <scope>NUCLEOTIDE SEQUENCE [LARGE SCALE GENOMIC DNA]</scope>
</reference>
<dbReference type="PANTHER" id="PTHR34415">
    <property type="entry name" value="INTEGRASE CATALYTIC DOMAIN-CONTAINING PROTEIN"/>
    <property type="match status" value="1"/>
</dbReference>
<organism evidence="1 2">
    <name type="scientific">Plakobranchus ocellatus</name>
    <dbReference type="NCBI Taxonomy" id="259542"/>
    <lineage>
        <taxon>Eukaryota</taxon>
        <taxon>Metazoa</taxon>
        <taxon>Spiralia</taxon>
        <taxon>Lophotrochozoa</taxon>
        <taxon>Mollusca</taxon>
        <taxon>Gastropoda</taxon>
        <taxon>Heterobranchia</taxon>
        <taxon>Euthyneura</taxon>
        <taxon>Panpulmonata</taxon>
        <taxon>Sacoglossa</taxon>
        <taxon>Placobranchoidea</taxon>
        <taxon>Plakobranchidae</taxon>
        <taxon>Plakobranchus</taxon>
    </lineage>
</organism>
<proteinExistence type="predicted"/>
<evidence type="ECO:0000313" key="1">
    <source>
        <dbReference type="EMBL" id="GFO16162.1"/>
    </source>
</evidence>